<evidence type="ECO:0000313" key="6">
    <source>
        <dbReference type="EMBL" id="AOW05278.1"/>
    </source>
</evidence>
<dbReference type="OrthoDB" id="74360at2759"/>
<dbReference type="GO" id="GO:0004499">
    <property type="term" value="F:N,N-dimethylaniline monooxygenase activity"/>
    <property type="evidence" value="ECO:0007669"/>
    <property type="project" value="InterPro"/>
</dbReference>
<dbReference type="KEGG" id="yli:2912752"/>
<dbReference type="VEuPathDB" id="FungiDB:YALI1_E14201g"/>
<organism evidence="6 7">
    <name type="scientific">Yarrowia lipolytica</name>
    <name type="common">Candida lipolytica</name>
    <dbReference type="NCBI Taxonomy" id="4952"/>
    <lineage>
        <taxon>Eukaryota</taxon>
        <taxon>Fungi</taxon>
        <taxon>Dikarya</taxon>
        <taxon>Ascomycota</taxon>
        <taxon>Saccharomycotina</taxon>
        <taxon>Dipodascomycetes</taxon>
        <taxon>Dipodascales</taxon>
        <taxon>Dipodascales incertae sedis</taxon>
        <taxon>Yarrowia</taxon>
    </lineage>
</organism>
<evidence type="ECO:0000256" key="5">
    <source>
        <dbReference type="SAM" id="MobiDB-lite"/>
    </source>
</evidence>
<dbReference type="Proteomes" id="UP000182444">
    <property type="component" value="Chromosome 1E"/>
</dbReference>
<dbReference type="Gene3D" id="3.50.50.60">
    <property type="entry name" value="FAD/NAD(P)-binding domain"/>
    <property type="match status" value="3"/>
</dbReference>
<accession>A0A1H6PTD9</accession>
<dbReference type="eggNOG" id="KOG1399">
    <property type="taxonomic scope" value="Eukaryota"/>
</dbReference>
<dbReference type="EMBL" id="CP017557">
    <property type="protein sequence ID" value="AOW05278.1"/>
    <property type="molecule type" value="Genomic_DNA"/>
</dbReference>
<protein>
    <submittedName>
        <fullName evidence="6">Uncharacterized protein</fullName>
    </submittedName>
</protein>
<dbReference type="VEuPathDB" id="FungiDB:YALI0_E11429g"/>
<keyword evidence="3" id="KW-0274">FAD</keyword>
<evidence type="ECO:0000313" key="7">
    <source>
        <dbReference type="Proteomes" id="UP000182444"/>
    </source>
</evidence>
<dbReference type="PANTHER" id="PTHR42877:SF4">
    <property type="entry name" value="FAD_NAD(P)-BINDING DOMAIN-CONTAINING PROTEIN-RELATED"/>
    <property type="match status" value="1"/>
</dbReference>
<evidence type="ECO:0000256" key="4">
    <source>
        <dbReference type="ARBA" id="ARBA00023002"/>
    </source>
</evidence>
<gene>
    <name evidence="6" type="ORF">YALI1_E14201g</name>
</gene>
<keyword evidence="2" id="KW-0285">Flavoprotein</keyword>
<dbReference type="InterPro" id="IPR051209">
    <property type="entry name" value="FAD-bind_Monooxygenase_sf"/>
</dbReference>
<dbReference type="InterPro" id="IPR020946">
    <property type="entry name" value="Flavin_mOase-like"/>
</dbReference>
<keyword evidence="4" id="KW-0560">Oxidoreductase</keyword>
<reference evidence="6 7" key="1">
    <citation type="journal article" date="2016" name="PLoS ONE">
        <title>Sequence Assembly of Yarrowia lipolytica Strain W29/CLIB89 Shows Transposable Element Diversity.</title>
        <authorList>
            <person name="Magnan C."/>
            <person name="Yu J."/>
            <person name="Chang I."/>
            <person name="Jahn E."/>
            <person name="Kanomata Y."/>
            <person name="Wu J."/>
            <person name="Zeller M."/>
            <person name="Oakes M."/>
            <person name="Baldi P."/>
            <person name="Sandmeyer S."/>
        </authorList>
    </citation>
    <scope>NUCLEOTIDE SEQUENCE [LARGE SCALE GENOMIC DNA]</scope>
    <source>
        <strain evidence="7">CLIB89(W29)</strain>
    </source>
</reference>
<dbReference type="GO" id="GO:0050661">
    <property type="term" value="F:NADP binding"/>
    <property type="evidence" value="ECO:0007669"/>
    <property type="project" value="InterPro"/>
</dbReference>
<evidence type="ECO:0000256" key="2">
    <source>
        <dbReference type="ARBA" id="ARBA00022630"/>
    </source>
</evidence>
<dbReference type="PANTHER" id="PTHR42877">
    <property type="entry name" value="L-ORNITHINE N(5)-MONOOXYGENASE-RELATED"/>
    <property type="match status" value="1"/>
</dbReference>
<dbReference type="OMA" id="NRRINEF"/>
<dbReference type="GO" id="GO:0050660">
    <property type="term" value="F:flavin adenine dinucleotide binding"/>
    <property type="evidence" value="ECO:0007669"/>
    <property type="project" value="InterPro"/>
</dbReference>
<evidence type="ECO:0000256" key="3">
    <source>
        <dbReference type="ARBA" id="ARBA00022827"/>
    </source>
</evidence>
<name>A0A1H6PTD9_YARLL</name>
<feature type="region of interest" description="Disordered" evidence="5">
    <location>
        <begin position="1"/>
        <end position="29"/>
    </location>
</feature>
<dbReference type="GeneID" id="2912752"/>
<proteinExistence type="inferred from homology"/>
<comment type="similarity">
    <text evidence="1">Belongs to the FAD-binding monooxygenase family.</text>
</comment>
<dbReference type="AlphaFoldDB" id="A0A1H6PTD9"/>
<sequence length="660" mass="74136">MTISKPPSPNNLDNAGITSSSQAGRGHTNVTGVDKEALWNEFDFLKNLEPPSEWAETILNREYHGRRPVKVVISGAGLSGITTGILINGKVDDVDLTILERNEEAGGVWFKNTYPGVRCDVPSHSYQLSFDPKTDWKSVYAYGEDIKKYWQSRAEKYGISDKIKTQQNILEAKWDQEDGQWHILVEDLTKPHQDQYTVKADFFISSSGTLNQPRYPPTQPGYDKFKGEKFHPVNWPKGLSLEGKRVALIGNGATGVQLLPQIALQAAHVDHYTKRGVWIGHSLYGSRVPGYVDYTQEEIDEIQQSSEYHKFRKQLDEALLGNYGGSFFGTESYKGLIKELLAIMFIRVGKDLELFKKVVPNYPPGARRLLPAPGYLEALTRENVSYHLGDIQEFTEKGIIGPDGVEREVDVIIASTGYVRDDGAGVTPNYEIYGQEGYTLRQHFNPPESKLGYSACYLGLAAPHFPNFFYTLSVNSYIYCGTAPFGVELQATYIAKAIRKAQLEDIKSLVPSVRASVLFNRRINEFSKTSCVCRGIDGYYTERDTEGNVRLKGSWPGTMTHALSMLREPRWEDYDYEYLNPDDPFSYFGSGKTWIDDHDGDKTFYLTEPGKVSVRNVHEGWVSLSRHHAPNCSHNADEHIEDGPKANGHVNGLKSKVNGV</sequence>
<evidence type="ECO:0000256" key="1">
    <source>
        <dbReference type="ARBA" id="ARBA00010139"/>
    </source>
</evidence>
<dbReference type="Pfam" id="PF00743">
    <property type="entry name" value="FMO-like"/>
    <property type="match status" value="1"/>
</dbReference>
<dbReference type="RefSeq" id="XP_503819.1">
    <property type="nucleotide sequence ID" value="XM_503819.2"/>
</dbReference>
<dbReference type="InterPro" id="IPR036188">
    <property type="entry name" value="FAD/NAD-bd_sf"/>
</dbReference>
<dbReference type="SUPFAM" id="SSF51905">
    <property type="entry name" value="FAD/NAD(P)-binding domain"/>
    <property type="match status" value="2"/>
</dbReference>